<evidence type="ECO:0000256" key="1">
    <source>
        <dbReference type="ARBA" id="ARBA00000085"/>
    </source>
</evidence>
<dbReference type="SUPFAM" id="SSF55874">
    <property type="entry name" value="ATPase domain of HSP90 chaperone/DNA topoisomerase II/histidine kinase"/>
    <property type="match status" value="1"/>
</dbReference>
<dbReference type="Pfam" id="PF13426">
    <property type="entry name" value="PAS_9"/>
    <property type="match status" value="1"/>
</dbReference>
<dbReference type="InterPro" id="IPR036097">
    <property type="entry name" value="HisK_dim/P_sf"/>
</dbReference>
<evidence type="ECO:0000259" key="8">
    <source>
        <dbReference type="PROSITE" id="PS50112"/>
    </source>
</evidence>
<feature type="domain" description="PAS" evidence="8">
    <location>
        <begin position="62"/>
        <end position="111"/>
    </location>
</feature>
<dbReference type="InterPro" id="IPR036890">
    <property type="entry name" value="HATPase_C_sf"/>
</dbReference>
<feature type="domain" description="Histidine kinase" evidence="6">
    <location>
        <begin position="203"/>
        <end position="423"/>
    </location>
</feature>
<dbReference type="CDD" id="cd00130">
    <property type="entry name" value="PAS"/>
    <property type="match status" value="1"/>
</dbReference>
<gene>
    <name evidence="10" type="ORF">H0S73_05990</name>
</gene>
<dbReference type="Gene3D" id="1.10.287.130">
    <property type="match status" value="1"/>
</dbReference>
<dbReference type="Proteomes" id="UP000572984">
    <property type="component" value="Unassembled WGS sequence"/>
</dbReference>
<evidence type="ECO:0000256" key="2">
    <source>
        <dbReference type="ARBA" id="ARBA00012438"/>
    </source>
</evidence>
<dbReference type="Pfam" id="PF00512">
    <property type="entry name" value="HisKA"/>
    <property type="match status" value="1"/>
</dbReference>
<dbReference type="NCBIfam" id="NF010076">
    <property type="entry name" value="PRK13557.1"/>
    <property type="match status" value="1"/>
</dbReference>
<proteinExistence type="predicted"/>
<feature type="modified residue" description="4-aspartylphosphate" evidence="4">
    <location>
        <position position="499"/>
    </location>
</feature>
<dbReference type="SMART" id="SM00387">
    <property type="entry name" value="HATPase_c"/>
    <property type="match status" value="1"/>
</dbReference>
<evidence type="ECO:0000259" key="6">
    <source>
        <dbReference type="PROSITE" id="PS50109"/>
    </source>
</evidence>
<evidence type="ECO:0000259" key="7">
    <source>
        <dbReference type="PROSITE" id="PS50110"/>
    </source>
</evidence>
<dbReference type="SMART" id="SM00388">
    <property type="entry name" value="HisKA"/>
    <property type="match status" value="1"/>
</dbReference>
<dbReference type="SMART" id="SM00091">
    <property type="entry name" value="PAS"/>
    <property type="match status" value="1"/>
</dbReference>
<dbReference type="GO" id="GO:0000155">
    <property type="term" value="F:phosphorelay sensor kinase activity"/>
    <property type="evidence" value="ECO:0007669"/>
    <property type="project" value="InterPro"/>
</dbReference>
<comment type="caution">
    <text evidence="10">The sequence shown here is derived from an EMBL/GenBank/DDBJ whole genome shotgun (WGS) entry which is preliminary data.</text>
</comment>
<evidence type="ECO:0000313" key="11">
    <source>
        <dbReference type="Proteomes" id="UP000572984"/>
    </source>
</evidence>
<dbReference type="SUPFAM" id="SSF47384">
    <property type="entry name" value="Homodimeric domain of signal transducing histidine kinase"/>
    <property type="match status" value="1"/>
</dbReference>
<dbReference type="PRINTS" id="PR00344">
    <property type="entry name" value="BCTRLSENSOR"/>
</dbReference>
<evidence type="ECO:0000256" key="3">
    <source>
        <dbReference type="ARBA" id="ARBA00022553"/>
    </source>
</evidence>
<dbReference type="SMART" id="SM00448">
    <property type="entry name" value="REC"/>
    <property type="match status" value="1"/>
</dbReference>
<feature type="domain" description="Response regulatory" evidence="7">
    <location>
        <begin position="448"/>
        <end position="564"/>
    </location>
</feature>
<dbReference type="PROSITE" id="PS50109">
    <property type="entry name" value="HIS_KIN"/>
    <property type="match status" value="1"/>
</dbReference>
<keyword evidence="3 4" id="KW-0597">Phosphoprotein</keyword>
<reference evidence="10 11" key="1">
    <citation type="submission" date="2020-07" db="EMBL/GenBank/DDBJ databases">
        <title>Draft genome and description of Microvirga mediterraneensis Marseille-Q2068 sp. nov.</title>
        <authorList>
            <person name="Boxberger M."/>
        </authorList>
    </citation>
    <scope>NUCLEOTIDE SEQUENCE [LARGE SCALE GENOMIC DNA]</scope>
    <source>
        <strain evidence="10 11">Marseille-Q2068</strain>
    </source>
</reference>
<feature type="compositionally biased region" description="Basic and acidic residues" evidence="5">
    <location>
        <begin position="1"/>
        <end position="12"/>
    </location>
</feature>
<comment type="catalytic activity">
    <reaction evidence="1">
        <text>ATP + protein L-histidine = ADP + protein N-phospho-L-histidine.</text>
        <dbReference type="EC" id="2.7.13.3"/>
    </reaction>
</comment>
<organism evidence="10 11">
    <name type="scientific">Microvirga mediterraneensis</name>
    <dbReference type="NCBI Taxonomy" id="2754695"/>
    <lineage>
        <taxon>Bacteria</taxon>
        <taxon>Pseudomonadati</taxon>
        <taxon>Pseudomonadota</taxon>
        <taxon>Alphaproteobacteria</taxon>
        <taxon>Hyphomicrobiales</taxon>
        <taxon>Methylobacteriaceae</taxon>
        <taxon>Microvirga</taxon>
    </lineage>
</organism>
<feature type="domain" description="PAC" evidence="9">
    <location>
        <begin position="136"/>
        <end position="190"/>
    </location>
</feature>
<dbReference type="PROSITE" id="PS50113">
    <property type="entry name" value="PAC"/>
    <property type="match status" value="1"/>
</dbReference>
<dbReference type="InterPro" id="IPR035965">
    <property type="entry name" value="PAS-like_dom_sf"/>
</dbReference>
<dbReference type="InterPro" id="IPR003594">
    <property type="entry name" value="HATPase_dom"/>
</dbReference>
<dbReference type="SUPFAM" id="SSF52172">
    <property type="entry name" value="CheY-like"/>
    <property type="match status" value="1"/>
</dbReference>
<dbReference type="InterPro" id="IPR005467">
    <property type="entry name" value="His_kinase_dom"/>
</dbReference>
<dbReference type="Pfam" id="PF02518">
    <property type="entry name" value="HATPase_c"/>
    <property type="match status" value="1"/>
</dbReference>
<dbReference type="InterPro" id="IPR001789">
    <property type="entry name" value="Sig_transdc_resp-reg_receiver"/>
</dbReference>
<evidence type="ECO:0000259" key="9">
    <source>
        <dbReference type="PROSITE" id="PS50113"/>
    </source>
</evidence>
<dbReference type="EMBL" id="JACDXJ010000001">
    <property type="protein sequence ID" value="MBA1155682.1"/>
    <property type="molecule type" value="Genomic_DNA"/>
</dbReference>
<dbReference type="SUPFAM" id="SSF55785">
    <property type="entry name" value="PYP-like sensor domain (PAS domain)"/>
    <property type="match status" value="1"/>
</dbReference>
<dbReference type="Gene3D" id="3.30.450.20">
    <property type="entry name" value="PAS domain"/>
    <property type="match status" value="1"/>
</dbReference>
<dbReference type="PROSITE" id="PS50110">
    <property type="entry name" value="RESPONSE_REGULATORY"/>
    <property type="match status" value="1"/>
</dbReference>
<evidence type="ECO:0000256" key="5">
    <source>
        <dbReference type="SAM" id="MobiDB-lite"/>
    </source>
</evidence>
<dbReference type="PANTHER" id="PTHR43065">
    <property type="entry name" value="SENSOR HISTIDINE KINASE"/>
    <property type="match status" value="1"/>
</dbReference>
<dbReference type="InterPro" id="IPR000014">
    <property type="entry name" value="PAS"/>
</dbReference>
<dbReference type="InterPro" id="IPR000700">
    <property type="entry name" value="PAS-assoc_C"/>
</dbReference>
<dbReference type="Gene3D" id="3.40.50.2300">
    <property type="match status" value="1"/>
</dbReference>
<evidence type="ECO:0000256" key="4">
    <source>
        <dbReference type="PROSITE-ProRule" id="PRU00169"/>
    </source>
</evidence>
<keyword evidence="11" id="KW-1185">Reference proteome</keyword>
<dbReference type="CDD" id="cd00082">
    <property type="entry name" value="HisKA"/>
    <property type="match status" value="1"/>
</dbReference>
<sequence length="586" mass="64154">MKRNEDPRHEASHPPLDVQGDGQSAGVPAAGEHEHVSYNPTGGPGIHHWQEATISRPGLDERGSVFFAAIEMTRMPMILTDPNLPDNPIVFANRAFQDLTGYTEEEVLGRNCRFLQGANTDRESVAELREAVHEQRAVSVELLNYKRDGTPFWNACFIAPVFDKEDRLLYFFASQLDVTRRRTSEQAFRQAQKMESIGQLTAGLAHDFNNLLQVVSGNLELALSRTDDEAMRRPLENASRAAERGAKLTKQLLAFARKTRLESKPTNLNTLIAEFGEMLENSVGPQIEVQLNLRPRVPSALVDPVHLEMAVLNVLINARDAMPKGGTVTISTSKVHLNGNAAAHHLPPGDYVALSISDEGEGMPPHVLERATEPFFTTKSQGKGTGLGLAMVHGFVQQSLGRLEIDSEQGKGTTIRMLFPAAVSQRAEAPRQPSRDPAHTEPRGKSETILVVEDSSDVLALAREHLTALGYTVLTARDADEALIVFDRAEGKIDLLFTDLVMPGSMNGLALADVVREREPCIGILLTTGYNDDLLTKGKASAGADVIGKPYRRLELADRVRAALDNRGRERQVPASIQAPGPRHEG</sequence>
<name>A0A838BLL7_9HYPH</name>
<dbReference type="Pfam" id="PF00072">
    <property type="entry name" value="Response_reg"/>
    <property type="match status" value="1"/>
</dbReference>
<dbReference type="InterPro" id="IPR004358">
    <property type="entry name" value="Sig_transdc_His_kin-like_C"/>
</dbReference>
<feature type="region of interest" description="Disordered" evidence="5">
    <location>
        <begin position="1"/>
        <end position="36"/>
    </location>
</feature>
<dbReference type="InterPro" id="IPR001610">
    <property type="entry name" value="PAC"/>
</dbReference>
<dbReference type="PANTHER" id="PTHR43065:SF42">
    <property type="entry name" value="TWO-COMPONENT SENSOR PPRA"/>
    <property type="match status" value="1"/>
</dbReference>
<dbReference type="NCBIfam" id="TIGR00229">
    <property type="entry name" value="sensory_box"/>
    <property type="match status" value="1"/>
</dbReference>
<accession>A0A838BLL7</accession>
<feature type="compositionally biased region" description="Basic and acidic residues" evidence="5">
    <location>
        <begin position="433"/>
        <end position="446"/>
    </location>
</feature>
<feature type="region of interest" description="Disordered" evidence="5">
    <location>
        <begin position="424"/>
        <end position="447"/>
    </location>
</feature>
<dbReference type="EC" id="2.7.13.3" evidence="2"/>
<dbReference type="SMART" id="SM00086">
    <property type="entry name" value="PAC"/>
    <property type="match status" value="1"/>
</dbReference>
<dbReference type="PROSITE" id="PS50112">
    <property type="entry name" value="PAS"/>
    <property type="match status" value="1"/>
</dbReference>
<dbReference type="InterPro" id="IPR003661">
    <property type="entry name" value="HisK_dim/P_dom"/>
</dbReference>
<dbReference type="Gene3D" id="3.30.565.10">
    <property type="entry name" value="Histidine kinase-like ATPase, C-terminal domain"/>
    <property type="match status" value="1"/>
</dbReference>
<dbReference type="InterPro" id="IPR011006">
    <property type="entry name" value="CheY-like_superfamily"/>
</dbReference>
<dbReference type="AlphaFoldDB" id="A0A838BLL7"/>
<evidence type="ECO:0000313" key="10">
    <source>
        <dbReference type="EMBL" id="MBA1155682.1"/>
    </source>
</evidence>
<protein>
    <recommendedName>
        <fullName evidence="2">histidine kinase</fullName>
        <ecNumber evidence="2">2.7.13.3</ecNumber>
    </recommendedName>
</protein>
<dbReference type="RefSeq" id="WP_181051299.1">
    <property type="nucleotide sequence ID" value="NZ_JACDXJ010000001.1"/>
</dbReference>